<organism evidence="2">
    <name type="scientific">Anopheles marajoara</name>
    <dbReference type="NCBI Taxonomy" id="58244"/>
    <lineage>
        <taxon>Eukaryota</taxon>
        <taxon>Metazoa</taxon>
        <taxon>Ecdysozoa</taxon>
        <taxon>Arthropoda</taxon>
        <taxon>Hexapoda</taxon>
        <taxon>Insecta</taxon>
        <taxon>Pterygota</taxon>
        <taxon>Neoptera</taxon>
        <taxon>Endopterygota</taxon>
        <taxon>Diptera</taxon>
        <taxon>Nematocera</taxon>
        <taxon>Culicoidea</taxon>
        <taxon>Culicidae</taxon>
        <taxon>Anophelinae</taxon>
        <taxon>Anopheles</taxon>
    </lineage>
</organism>
<name>A0A2M4C923_9DIPT</name>
<evidence type="ECO:0000313" key="2">
    <source>
        <dbReference type="EMBL" id="MBW61814.1"/>
    </source>
</evidence>
<proteinExistence type="predicted"/>
<reference evidence="2" key="1">
    <citation type="submission" date="2018-01" db="EMBL/GenBank/DDBJ databases">
        <title>An insight into the sialome of Amazonian anophelines.</title>
        <authorList>
            <person name="Ribeiro J.M."/>
            <person name="Scarpassa V."/>
            <person name="Calvo E."/>
        </authorList>
    </citation>
    <scope>NUCLEOTIDE SEQUENCE</scope>
    <source>
        <tissue evidence="2">Salivary glands</tissue>
    </source>
</reference>
<accession>A0A2M4C923</accession>
<feature type="chain" id="PRO_5014915113" evidence="1">
    <location>
        <begin position="20"/>
        <end position="97"/>
    </location>
</feature>
<dbReference type="EMBL" id="GGFJ01012673">
    <property type="protein sequence ID" value="MBW61814.1"/>
    <property type="molecule type" value="Transcribed_RNA"/>
</dbReference>
<keyword evidence="1" id="KW-0732">Signal</keyword>
<protein>
    <submittedName>
        <fullName evidence="2">Putative secreted protein</fullName>
    </submittedName>
</protein>
<sequence>MASLSGFFALLNASQTVLWVAFRGTSSPESPTSGAAFVSSSEGNTLASSDIFSRHSTHDGNGQFLSPRNGFVIADPKNPPLPRPFFFFNEDLPQYGC</sequence>
<feature type="signal peptide" evidence="1">
    <location>
        <begin position="1"/>
        <end position="19"/>
    </location>
</feature>
<dbReference type="AlphaFoldDB" id="A0A2M4C923"/>
<evidence type="ECO:0000256" key="1">
    <source>
        <dbReference type="SAM" id="SignalP"/>
    </source>
</evidence>